<keyword evidence="4" id="KW-0274">FAD</keyword>
<comment type="cofactor">
    <cofactor evidence="1">
        <name>FAD</name>
        <dbReference type="ChEBI" id="CHEBI:57692"/>
    </cofactor>
</comment>
<organism evidence="7 8">
    <name type="scientific">Candidatus Spechtbacteria bacterium RIFCSPLOWO2_02_FULL_38_8</name>
    <dbReference type="NCBI Taxonomy" id="1802164"/>
    <lineage>
        <taxon>Bacteria</taxon>
        <taxon>Candidatus Spechtiibacteriota</taxon>
    </lineage>
</organism>
<evidence type="ECO:0000313" key="7">
    <source>
        <dbReference type="EMBL" id="OGZ61444.1"/>
    </source>
</evidence>
<dbReference type="SUPFAM" id="SSF51905">
    <property type="entry name" value="FAD/NAD(P)-binding domain"/>
    <property type="match status" value="2"/>
</dbReference>
<evidence type="ECO:0000313" key="8">
    <source>
        <dbReference type="Proteomes" id="UP000178509"/>
    </source>
</evidence>
<dbReference type="EMBL" id="MHOJ01000042">
    <property type="protein sequence ID" value="OGZ61444.1"/>
    <property type="molecule type" value="Genomic_DNA"/>
</dbReference>
<dbReference type="Pfam" id="PF07992">
    <property type="entry name" value="Pyr_redox_2"/>
    <property type="match status" value="1"/>
</dbReference>
<dbReference type="InterPro" id="IPR036188">
    <property type="entry name" value="FAD/NAD-bd_sf"/>
</dbReference>
<dbReference type="PANTHER" id="PTHR42913:SF3">
    <property type="entry name" value="64 KDA MITOCHONDRIAL NADH DEHYDROGENASE (EUROFUNG)"/>
    <property type="match status" value="1"/>
</dbReference>
<proteinExistence type="inferred from homology"/>
<dbReference type="GO" id="GO:0003955">
    <property type="term" value="F:NAD(P)H dehydrogenase (quinone) activity"/>
    <property type="evidence" value="ECO:0007669"/>
    <property type="project" value="TreeGrafter"/>
</dbReference>
<comment type="similarity">
    <text evidence="2">Belongs to the NADH dehydrogenase family.</text>
</comment>
<keyword evidence="3" id="KW-0285">Flavoprotein</keyword>
<protein>
    <recommendedName>
        <fullName evidence="6">FAD/NAD(P)-binding domain-containing protein</fullName>
    </recommendedName>
</protein>
<sequence>MRNIVILGAGFGGLRTALKLSKKLKNKKRYKIILIDKNSYQTYTPSLYEVATAYRGTKLRATATEKEFEENLAGYSCFKLRSITDKRENIEFIQSEVKDINLDAKAIITESGDSISYEYCVVALGAQNAFYGVKGADTCCHTLKTLPEALAIRHKVEAAFDKASEDNKEINLITIGAGLSGFEVVTEMAKHVKHLCAKVKSFDLSKVNIKLVEATDEILMGVPKVMKSAAQKRLKLLNIQTLTNTPVSQVEPDKITLKNGSQLLADVSVWAGGVEGRDLFKNINGLPLHEKTRQILVDDTLLVLGKENIFAIGDSSYFFSKEHNASVPATAHAAEEEADVVTENIYRKITGQRLMVYEAHFPGFVSSAGGKYAIASLYGVTFWGLLAWMVKRTIDLKYILSIYPFFEGLGIWFKELDLWTRND</sequence>
<comment type="caution">
    <text evidence="7">The sequence shown here is derived from an EMBL/GenBank/DDBJ whole genome shotgun (WGS) entry which is preliminary data.</text>
</comment>
<dbReference type="AlphaFoldDB" id="A0A1G2HG26"/>
<evidence type="ECO:0000256" key="4">
    <source>
        <dbReference type="ARBA" id="ARBA00022827"/>
    </source>
</evidence>
<feature type="domain" description="FAD/NAD(P)-binding" evidence="6">
    <location>
        <begin position="3"/>
        <end position="338"/>
    </location>
</feature>
<evidence type="ECO:0000256" key="2">
    <source>
        <dbReference type="ARBA" id="ARBA00005272"/>
    </source>
</evidence>
<evidence type="ECO:0000259" key="6">
    <source>
        <dbReference type="Pfam" id="PF07992"/>
    </source>
</evidence>
<accession>A0A1G2HG26</accession>
<dbReference type="InterPro" id="IPR051169">
    <property type="entry name" value="NADH-Q_oxidoreductase"/>
</dbReference>
<name>A0A1G2HG26_9BACT</name>
<dbReference type="Proteomes" id="UP000178509">
    <property type="component" value="Unassembled WGS sequence"/>
</dbReference>
<dbReference type="PRINTS" id="PR00411">
    <property type="entry name" value="PNDRDTASEI"/>
</dbReference>
<dbReference type="InterPro" id="IPR023753">
    <property type="entry name" value="FAD/NAD-binding_dom"/>
</dbReference>
<dbReference type="PRINTS" id="PR00368">
    <property type="entry name" value="FADPNR"/>
</dbReference>
<reference evidence="7 8" key="1">
    <citation type="journal article" date="2016" name="Nat. Commun.">
        <title>Thousands of microbial genomes shed light on interconnected biogeochemical processes in an aquifer system.</title>
        <authorList>
            <person name="Anantharaman K."/>
            <person name="Brown C.T."/>
            <person name="Hug L.A."/>
            <person name="Sharon I."/>
            <person name="Castelle C.J."/>
            <person name="Probst A.J."/>
            <person name="Thomas B.C."/>
            <person name="Singh A."/>
            <person name="Wilkins M.J."/>
            <person name="Karaoz U."/>
            <person name="Brodie E.L."/>
            <person name="Williams K.H."/>
            <person name="Hubbard S.S."/>
            <person name="Banfield J.F."/>
        </authorList>
    </citation>
    <scope>NUCLEOTIDE SEQUENCE [LARGE SCALE GENOMIC DNA]</scope>
</reference>
<gene>
    <name evidence="7" type="ORF">A3H51_03045</name>
</gene>
<evidence type="ECO:0000256" key="1">
    <source>
        <dbReference type="ARBA" id="ARBA00001974"/>
    </source>
</evidence>
<dbReference type="STRING" id="1802164.A3H51_03045"/>
<keyword evidence="5" id="KW-0560">Oxidoreductase</keyword>
<dbReference type="GO" id="GO:0019646">
    <property type="term" value="P:aerobic electron transport chain"/>
    <property type="evidence" value="ECO:0007669"/>
    <property type="project" value="TreeGrafter"/>
</dbReference>
<evidence type="ECO:0000256" key="3">
    <source>
        <dbReference type="ARBA" id="ARBA00022630"/>
    </source>
</evidence>
<dbReference type="Gene3D" id="3.50.50.100">
    <property type="match status" value="1"/>
</dbReference>
<evidence type="ECO:0000256" key="5">
    <source>
        <dbReference type="ARBA" id="ARBA00023002"/>
    </source>
</evidence>
<dbReference type="PANTHER" id="PTHR42913">
    <property type="entry name" value="APOPTOSIS-INDUCING FACTOR 1"/>
    <property type="match status" value="1"/>
</dbReference>